<gene>
    <name evidence="2" type="ORF">METZ01_LOCUS491502</name>
</gene>
<dbReference type="InterPro" id="IPR027443">
    <property type="entry name" value="IPNS-like_sf"/>
</dbReference>
<dbReference type="SUPFAM" id="SSF51197">
    <property type="entry name" value="Clavaminate synthase-like"/>
    <property type="match status" value="1"/>
</dbReference>
<sequence length="143" mass="16681">EIEDLPETKDGQLMLQSIDGKDFYTGLLQLDKMPKDKVEEDFNILNVPEDSEIARFINDNGLTRTRLMIMPPKGCYTFHFDPTPRIHLVIKTNEWVFMTDNQWRLFHVPDDGHPWYFDTTKPHTAINSSLEERIHIVGVAPLK</sequence>
<organism evidence="2">
    <name type="scientific">marine metagenome</name>
    <dbReference type="NCBI Taxonomy" id="408172"/>
    <lineage>
        <taxon>unclassified sequences</taxon>
        <taxon>metagenomes</taxon>
        <taxon>ecological metagenomes</taxon>
    </lineage>
</organism>
<feature type="non-terminal residue" evidence="2">
    <location>
        <position position="1"/>
    </location>
</feature>
<name>A0A383D442_9ZZZZ</name>
<accession>A0A383D442</accession>
<dbReference type="EMBL" id="UINC01213736">
    <property type="protein sequence ID" value="SVE38648.1"/>
    <property type="molecule type" value="Genomic_DNA"/>
</dbReference>
<evidence type="ECO:0000313" key="2">
    <source>
        <dbReference type="EMBL" id="SVE38648.1"/>
    </source>
</evidence>
<reference evidence="2" key="1">
    <citation type="submission" date="2018-05" db="EMBL/GenBank/DDBJ databases">
        <authorList>
            <person name="Lanie J.A."/>
            <person name="Ng W.-L."/>
            <person name="Kazmierczak K.M."/>
            <person name="Andrzejewski T.M."/>
            <person name="Davidsen T.M."/>
            <person name="Wayne K.J."/>
            <person name="Tettelin H."/>
            <person name="Glass J.I."/>
            <person name="Rusch D."/>
            <person name="Podicherti R."/>
            <person name="Tsui H.-C.T."/>
            <person name="Winkler M.E."/>
        </authorList>
    </citation>
    <scope>NUCLEOTIDE SEQUENCE</scope>
</reference>
<dbReference type="Pfam" id="PF05118">
    <property type="entry name" value="Asp_Arg_Hydrox"/>
    <property type="match status" value="1"/>
</dbReference>
<dbReference type="AlphaFoldDB" id="A0A383D442"/>
<proteinExistence type="predicted"/>
<feature type="domain" description="Aspartyl/asparaginy/proline hydroxylase" evidence="1">
    <location>
        <begin position="62"/>
        <end position="136"/>
    </location>
</feature>
<dbReference type="Gene3D" id="2.60.120.330">
    <property type="entry name" value="B-lactam Antibiotic, Isopenicillin N Synthase, Chain"/>
    <property type="match status" value="1"/>
</dbReference>
<evidence type="ECO:0000259" key="1">
    <source>
        <dbReference type="Pfam" id="PF05118"/>
    </source>
</evidence>
<dbReference type="InterPro" id="IPR007803">
    <property type="entry name" value="Asp/Arg/Pro-Hydrxlase"/>
</dbReference>
<protein>
    <recommendedName>
        <fullName evidence="1">Aspartyl/asparaginy/proline hydroxylase domain-containing protein</fullName>
    </recommendedName>
</protein>